<comment type="caution">
    <text evidence="1">The sequence shown here is derived from an EMBL/GenBank/DDBJ whole genome shotgun (WGS) entry which is preliminary data.</text>
</comment>
<evidence type="ECO:0000313" key="2">
    <source>
        <dbReference type="Proteomes" id="UP000596742"/>
    </source>
</evidence>
<evidence type="ECO:0000313" key="1">
    <source>
        <dbReference type="EMBL" id="VDI40279.1"/>
    </source>
</evidence>
<sequence length="77" mass="9375">MKIKRDFRLQRKKRELAADEEQRVIEKFERGDAEGVQFVIEAFYDHLEAKEEEFISRDIFLHSNNNWCTWEDLIAQD</sequence>
<protein>
    <submittedName>
        <fullName evidence="1">Uncharacterized protein</fullName>
    </submittedName>
</protein>
<accession>A0A8B6EV85</accession>
<keyword evidence="2" id="KW-1185">Reference proteome</keyword>
<dbReference type="EMBL" id="UYJE01005777">
    <property type="protein sequence ID" value="VDI40279.1"/>
    <property type="molecule type" value="Genomic_DNA"/>
</dbReference>
<name>A0A8B6EV85_MYTGA</name>
<reference evidence="1" key="1">
    <citation type="submission" date="2018-11" db="EMBL/GenBank/DDBJ databases">
        <authorList>
            <person name="Alioto T."/>
            <person name="Alioto T."/>
        </authorList>
    </citation>
    <scope>NUCLEOTIDE SEQUENCE</scope>
</reference>
<gene>
    <name evidence="1" type="ORF">MGAL_10B017274</name>
</gene>
<organism evidence="1 2">
    <name type="scientific">Mytilus galloprovincialis</name>
    <name type="common">Mediterranean mussel</name>
    <dbReference type="NCBI Taxonomy" id="29158"/>
    <lineage>
        <taxon>Eukaryota</taxon>
        <taxon>Metazoa</taxon>
        <taxon>Spiralia</taxon>
        <taxon>Lophotrochozoa</taxon>
        <taxon>Mollusca</taxon>
        <taxon>Bivalvia</taxon>
        <taxon>Autobranchia</taxon>
        <taxon>Pteriomorphia</taxon>
        <taxon>Mytilida</taxon>
        <taxon>Mytiloidea</taxon>
        <taxon>Mytilidae</taxon>
        <taxon>Mytilinae</taxon>
        <taxon>Mytilus</taxon>
    </lineage>
</organism>
<proteinExistence type="predicted"/>
<dbReference type="AlphaFoldDB" id="A0A8B6EV85"/>
<dbReference type="Proteomes" id="UP000596742">
    <property type="component" value="Unassembled WGS sequence"/>
</dbReference>